<feature type="transmembrane region" description="Helical" evidence="1">
    <location>
        <begin position="122"/>
        <end position="141"/>
    </location>
</feature>
<evidence type="ECO:0000313" key="2">
    <source>
        <dbReference type="Proteomes" id="UP000829291"/>
    </source>
</evidence>
<dbReference type="PANTHER" id="PTHR36694">
    <property type="entry name" value="PASIFLORA 1, ISOFORM A-RELATED"/>
    <property type="match status" value="1"/>
</dbReference>
<accession>A0ABM3GM42</accession>
<evidence type="ECO:0000313" key="3">
    <source>
        <dbReference type="RefSeq" id="XP_046601334.1"/>
    </source>
</evidence>
<protein>
    <submittedName>
        <fullName evidence="3">Uncharacterized protein LOC107221793</fullName>
    </submittedName>
</protein>
<dbReference type="Pfam" id="PF15860">
    <property type="entry name" value="DUF4728"/>
    <property type="match status" value="1"/>
</dbReference>
<dbReference type="InterPro" id="IPR031720">
    <property type="entry name" value="DUF4728"/>
</dbReference>
<dbReference type="GeneID" id="107221793"/>
<feature type="transmembrane region" description="Helical" evidence="1">
    <location>
        <begin position="87"/>
        <end position="110"/>
    </location>
</feature>
<keyword evidence="2" id="KW-1185">Reference proteome</keyword>
<keyword evidence="1" id="KW-0472">Membrane</keyword>
<feature type="transmembrane region" description="Helical" evidence="1">
    <location>
        <begin position="161"/>
        <end position="181"/>
    </location>
</feature>
<dbReference type="RefSeq" id="XP_046601334.1">
    <property type="nucleotide sequence ID" value="XM_046745378.1"/>
</dbReference>
<evidence type="ECO:0000256" key="1">
    <source>
        <dbReference type="SAM" id="Phobius"/>
    </source>
</evidence>
<keyword evidence="1" id="KW-0812">Transmembrane</keyword>
<sequence>MKMRLLQGCMHIFNLRQGTILIAITQLILSGFTMMLMVLALAHAKEIGELVARDTEDALEREAMEEISPKHMNTKRMDVAHHLATEVLYSLYSGLVITVIHFVSSILLLYGSLMNNRHFMAPWITVMMTEIVVGIMSLFLVQQDCPFIAILGGSADIGERLFVLFITIVNFYIWFVVYSTYKTLEGKNKGLTHEVYFFKKQNATANGSVVGENIKTQNGVSQPIDV</sequence>
<gene>
    <name evidence="3" type="primary">LOC107221793</name>
</gene>
<organism evidence="2 3">
    <name type="scientific">Neodiprion lecontei</name>
    <name type="common">Redheaded pine sawfly</name>
    <dbReference type="NCBI Taxonomy" id="441921"/>
    <lineage>
        <taxon>Eukaryota</taxon>
        <taxon>Metazoa</taxon>
        <taxon>Ecdysozoa</taxon>
        <taxon>Arthropoda</taxon>
        <taxon>Hexapoda</taxon>
        <taxon>Insecta</taxon>
        <taxon>Pterygota</taxon>
        <taxon>Neoptera</taxon>
        <taxon>Endopterygota</taxon>
        <taxon>Hymenoptera</taxon>
        <taxon>Tenthredinoidea</taxon>
        <taxon>Diprionidae</taxon>
        <taxon>Diprioninae</taxon>
        <taxon>Neodiprion</taxon>
    </lineage>
</organism>
<keyword evidence="1" id="KW-1133">Transmembrane helix</keyword>
<feature type="transmembrane region" description="Helical" evidence="1">
    <location>
        <begin position="20"/>
        <end position="42"/>
    </location>
</feature>
<name>A0ABM3GM42_NEOLC</name>
<proteinExistence type="predicted"/>
<dbReference type="PANTHER" id="PTHR36694:SF11">
    <property type="entry name" value="LP21121P-RELATED"/>
    <property type="match status" value="1"/>
</dbReference>
<dbReference type="Proteomes" id="UP000829291">
    <property type="component" value="Chromosome 7"/>
</dbReference>
<reference evidence="3" key="1">
    <citation type="submission" date="2025-08" db="UniProtKB">
        <authorList>
            <consortium name="RefSeq"/>
        </authorList>
    </citation>
    <scope>IDENTIFICATION</scope>
    <source>
        <tissue evidence="3">Thorax and Abdomen</tissue>
    </source>
</reference>